<proteinExistence type="predicted"/>
<dbReference type="GeneID" id="54479518"/>
<evidence type="ECO:0000313" key="2">
    <source>
        <dbReference type="Proteomes" id="UP000799767"/>
    </source>
</evidence>
<protein>
    <submittedName>
        <fullName evidence="1">Uncharacterized protein</fullName>
    </submittedName>
</protein>
<dbReference type="Proteomes" id="UP000799767">
    <property type="component" value="Unassembled WGS sequence"/>
</dbReference>
<dbReference type="EMBL" id="MU001643">
    <property type="protein sequence ID" value="KAF2478697.1"/>
    <property type="molecule type" value="Genomic_DNA"/>
</dbReference>
<name>A0A6A6PHE6_9PEZI</name>
<dbReference type="AlphaFoldDB" id="A0A6A6PHE6"/>
<dbReference type="RefSeq" id="XP_033585267.1">
    <property type="nucleotide sequence ID" value="XM_033738516.1"/>
</dbReference>
<evidence type="ECO:0000313" key="1">
    <source>
        <dbReference type="EMBL" id="KAF2478697.1"/>
    </source>
</evidence>
<dbReference type="OrthoDB" id="3899662at2759"/>
<sequence length="352" mass="38253">MDNTKCSFQSLPVELRLLIYSFALVESPVITIGTAELVGSHSDIVHRLYADHRKPFPGIPHHHEPVIEAAYDPHLLSLTNPAIVHLPPALTNPPSHPRLPIIPATTLSSLLLVNKQTHSELTHHLSTTTNHPNLHTSLFLSFPAGLHVLTTLAPTLVRQTRSIHLAGIYTSGNFDASHAVCLPLSQRLPPAPYAQKHNANFTPNTAAELGALITSLFGPEPRYPGVAKLELRIYYPGSSSYNAVWGDDDSPTCVALRSIFAGEVGIEIWRGQRGTGVYLSASRMPVEGTGEAQPKKRHVSTVWRRLEEGRRGEPACGSWVVDPKWPEWEARHRFDGGAGAVVSGEVSAVAGA</sequence>
<organism evidence="1 2">
    <name type="scientific">Neohortaea acidophila</name>
    <dbReference type="NCBI Taxonomy" id="245834"/>
    <lineage>
        <taxon>Eukaryota</taxon>
        <taxon>Fungi</taxon>
        <taxon>Dikarya</taxon>
        <taxon>Ascomycota</taxon>
        <taxon>Pezizomycotina</taxon>
        <taxon>Dothideomycetes</taxon>
        <taxon>Dothideomycetidae</taxon>
        <taxon>Mycosphaerellales</taxon>
        <taxon>Teratosphaeriaceae</taxon>
        <taxon>Neohortaea</taxon>
    </lineage>
</organism>
<keyword evidence="2" id="KW-1185">Reference proteome</keyword>
<accession>A0A6A6PHE6</accession>
<gene>
    <name evidence="1" type="ORF">BDY17DRAFT_57348</name>
</gene>
<reference evidence="1" key="1">
    <citation type="journal article" date="2020" name="Stud. Mycol.">
        <title>101 Dothideomycetes genomes: a test case for predicting lifestyles and emergence of pathogens.</title>
        <authorList>
            <person name="Haridas S."/>
            <person name="Albert R."/>
            <person name="Binder M."/>
            <person name="Bloem J."/>
            <person name="Labutti K."/>
            <person name="Salamov A."/>
            <person name="Andreopoulos B."/>
            <person name="Baker S."/>
            <person name="Barry K."/>
            <person name="Bills G."/>
            <person name="Bluhm B."/>
            <person name="Cannon C."/>
            <person name="Castanera R."/>
            <person name="Culley D."/>
            <person name="Daum C."/>
            <person name="Ezra D."/>
            <person name="Gonzalez J."/>
            <person name="Henrissat B."/>
            <person name="Kuo A."/>
            <person name="Liang C."/>
            <person name="Lipzen A."/>
            <person name="Lutzoni F."/>
            <person name="Magnuson J."/>
            <person name="Mondo S."/>
            <person name="Nolan M."/>
            <person name="Ohm R."/>
            <person name="Pangilinan J."/>
            <person name="Park H.-J."/>
            <person name="Ramirez L."/>
            <person name="Alfaro M."/>
            <person name="Sun H."/>
            <person name="Tritt A."/>
            <person name="Yoshinaga Y."/>
            <person name="Zwiers L.-H."/>
            <person name="Turgeon B."/>
            <person name="Goodwin S."/>
            <person name="Spatafora J."/>
            <person name="Crous P."/>
            <person name="Grigoriev I."/>
        </authorList>
    </citation>
    <scope>NUCLEOTIDE SEQUENCE</scope>
    <source>
        <strain evidence="1">CBS 113389</strain>
    </source>
</reference>